<dbReference type="InterPro" id="IPR000086">
    <property type="entry name" value="NUDIX_hydrolase_dom"/>
</dbReference>
<protein>
    <recommendedName>
        <fullName evidence="1">Nudix hydrolase domain-containing protein</fullName>
    </recommendedName>
</protein>
<comment type="caution">
    <text evidence="2">The sequence shown here is derived from an EMBL/GenBank/DDBJ whole genome shotgun (WGS) entry which is preliminary data.</text>
</comment>
<dbReference type="SUPFAM" id="SSF55811">
    <property type="entry name" value="Nudix"/>
    <property type="match status" value="1"/>
</dbReference>
<keyword evidence="3" id="KW-1185">Reference proteome</keyword>
<name>A0A9W8CI71_9FUNG</name>
<dbReference type="PROSITE" id="PS51462">
    <property type="entry name" value="NUDIX"/>
    <property type="match status" value="1"/>
</dbReference>
<dbReference type="PANTHER" id="PTHR13622">
    <property type="entry name" value="THIAMIN PYROPHOSPHOKINASE"/>
    <property type="match status" value="1"/>
</dbReference>
<dbReference type="AlphaFoldDB" id="A0A9W8CI71"/>
<feature type="domain" description="Nudix hydrolase" evidence="1">
    <location>
        <begin position="132"/>
        <end position="278"/>
    </location>
</feature>
<evidence type="ECO:0000259" key="1">
    <source>
        <dbReference type="PROSITE" id="PS51462"/>
    </source>
</evidence>
<dbReference type="InterPro" id="IPR015797">
    <property type="entry name" value="NUDIX_hydrolase-like_dom_sf"/>
</dbReference>
<dbReference type="FunFam" id="3.90.79.10:FF:000019">
    <property type="entry name" value="Thiamin pyrophosphokinase, putative"/>
    <property type="match status" value="1"/>
</dbReference>
<dbReference type="Proteomes" id="UP001145021">
    <property type="component" value="Unassembled WGS sequence"/>
</dbReference>
<dbReference type="PANTHER" id="PTHR13622:SF8">
    <property type="entry name" value="THIAMIN PYROPHOSPHOKINASE 1"/>
    <property type="match status" value="1"/>
</dbReference>
<reference evidence="2" key="1">
    <citation type="submission" date="2022-07" db="EMBL/GenBank/DDBJ databases">
        <title>Phylogenomic reconstructions and comparative analyses of Kickxellomycotina fungi.</title>
        <authorList>
            <person name="Reynolds N.K."/>
            <person name="Stajich J.E."/>
            <person name="Barry K."/>
            <person name="Grigoriev I.V."/>
            <person name="Crous P."/>
            <person name="Smith M.E."/>
        </authorList>
    </citation>
    <scope>NUCLEOTIDE SEQUENCE</scope>
    <source>
        <strain evidence="2">NBRC 105413</strain>
    </source>
</reference>
<dbReference type="CDD" id="cd03676">
    <property type="entry name" value="NUDIX_Tnr3_like"/>
    <property type="match status" value="1"/>
</dbReference>
<gene>
    <name evidence="2" type="ORF">LPJ64_004842</name>
</gene>
<evidence type="ECO:0000313" key="2">
    <source>
        <dbReference type="EMBL" id="KAJ1643386.1"/>
    </source>
</evidence>
<organism evidence="2 3">
    <name type="scientific">Coemansia asiatica</name>
    <dbReference type="NCBI Taxonomy" id="1052880"/>
    <lineage>
        <taxon>Eukaryota</taxon>
        <taxon>Fungi</taxon>
        <taxon>Fungi incertae sedis</taxon>
        <taxon>Zoopagomycota</taxon>
        <taxon>Kickxellomycotina</taxon>
        <taxon>Kickxellomycetes</taxon>
        <taxon>Kickxellales</taxon>
        <taxon>Kickxellaceae</taxon>
        <taxon>Coemansia</taxon>
    </lineage>
</organism>
<dbReference type="GO" id="GO:0044715">
    <property type="term" value="F:8-oxo-dGDP phosphatase activity"/>
    <property type="evidence" value="ECO:0007669"/>
    <property type="project" value="UniProtKB-ARBA"/>
</dbReference>
<dbReference type="Gene3D" id="3.90.79.10">
    <property type="entry name" value="Nucleoside Triphosphate Pyrophosphohydrolase"/>
    <property type="match status" value="1"/>
</dbReference>
<dbReference type="Pfam" id="PF00293">
    <property type="entry name" value="NUDIX"/>
    <property type="match status" value="1"/>
</dbReference>
<dbReference type="InterPro" id="IPR031804">
    <property type="entry name" value="DUF4743"/>
</dbReference>
<evidence type="ECO:0000313" key="3">
    <source>
        <dbReference type="Proteomes" id="UP001145021"/>
    </source>
</evidence>
<dbReference type="Pfam" id="PF15916">
    <property type="entry name" value="DUF4743"/>
    <property type="match status" value="1"/>
</dbReference>
<proteinExistence type="predicted"/>
<accession>A0A9W8CI71</accession>
<sequence>MSFSMLQVVKQCNSVTNADSVAESEGHYWLKHGGSKVGLVSAKDITALEQACQEHEQAVFDIDHSTRTLRFSASLASQESRSSAVAALLTEMRAKQSWASLLKWRDELYPIYGSNGELVAMVERAASYTFGIRTFGVHINGIVQGSNGETRMWVAKRSATKQTWPGYLDQIVAGGIGNGMGAGESVIKECSEEAGIPEHLARAAKSAGTVQYFARSELGFLPETQLVYDLELPQGFVPQPADGEVQEFYLWTMDQVVDGVRQGLFKPNCALCVVDFLVRHGYLTPENESDYLEIFDNMHCPLPFPGPILNKM</sequence>
<dbReference type="EMBL" id="JANBOH010000261">
    <property type="protein sequence ID" value="KAJ1643386.1"/>
    <property type="molecule type" value="Genomic_DNA"/>
</dbReference>